<organism evidence="7 8">
    <name type="scientific">Rhodopseudomonas palustris</name>
    <dbReference type="NCBI Taxonomy" id="1076"/>
    <lineage>
        <taxon>Bacteria</taxon>
        <taxon>Pseudomonadati</taxon>
        <taxon>Pseudomonadota</taxon>
        <taxon>Alphaproteobacteria</taxon>
        <taxon>Hyphomicrobiales</taxon>
        <taxon>Nitrobacteraceae</taxon>
        <taxon>Rhodopseudomonas</taxon>
    </lineage>
</organism>
<dbReference type="AlphaFoldDB" id="A0A418VJN5"/>
<dbReference type="GO" id="GO:0010181">
    <property type="term" value="F:FMN binding"/>
    <property type="evidence" value="ECO:0007669"/>
    <property type="project" value="InterPro"/>
</dbReference>
<dbReference type="SMART" id="SM00903">
    <property type="entry name" value="Flavin_Reduct"/>
    <property type="match status" value="1"/>
</dbReference>
<comment type="similarity">
    <text evidence="4">Belongs to the flavoredoxin family.</text>
</comment>
<evidence type="ECO:0000256" key="1">
    <source>
        <dbReference type="ARBA" id="ARBA00001917"/>
    </source>
</evidence>
<dbReference type="OrthoDB" id="9783347at2"/>
<gene>
    <name evidence="7" type="ORF">D4Q52_07040</name>
</gene>
<dbReference type="EMBL" id="QYYD01000005">
    <property type="protein sequence ID" value="RJF76359.1"/>
    <property type="molecule type" value="Genomic_DNA"/>
</dbReference>
<evidence type="ECO:0000256" key="5">
    <source>
        <dbReference type="SAM" id="MobiDB-lite"/>
    </source>
</evidence>
<evidence type="ECO:0000256" key="4">
    <source>
        <dbReference type="ARBA" id="ARBA00038054"/>
    </source>
</evidence>
<dbReference type="Gene3D" id="2.30.110.10">
    <property type="entry name" value="Electron Transport, Fmn-binding Protein, Chain A"/>
    <property type="match status" value="1"/>
</dbReference>
<dbReference type="InterPro" id="IPR012349">
    <property type="entry name" value="Split_barrel_FMN-bd"/>
</dbReference>
<sequence>MVRHRSDGQGAGMSAPAAGAAEEKQFDHVDLASLSRADRYKMLTGAVIPRPIAFVTSMGPGGIVNAAPFSQFVILAVDPGLLGFSVGPRTGSDVAKDTLANVQRAGEFVINMVPEGWEQIVQQASEEYPPDVSEVDLLGFATLPSRRIQTPRLAGSKIQFECKLDQVLSFGDAPNHLVVGRIVDMHVAAGLAQNHKIDPRAYAPVARIGGRNYVRLGDIVEV</sequence>
<comment type="cofactor">
    <cofactor evidence="1">
        <name>FMN</name>
        <dbReference type="ChEBI" id="CHEBI:58210"/>
    </cofactor>
</comment>
<name>A0A418VJN5_RHOPL</name>
<feature type="region of interest" description="Disordered" evidence="5">
    <location>
        <begin position="1"/>
        <end position="21"/>
    </location>
</feature>
<dbReference type="PANTHER" id="PTHR33798">
    <property type="entry name" value="FLAVOPROTEIN OXYGENASE"/>
    <property type="match status" value="1"/>
</dbReference>
<feature type="domain" description="Flavin reductase like" evidence="6">
    <location>
        <begin position="45"/>
        <end position="196"/>
    </location>
</feature>
<evidence type="ECO:0000256" key="3">
    <source>
        <dbReference type="ARBA" id="ARBA00022643"/>
    </source>
</evidence>
<accession>A0A418VJN5</accession>
<dbReference type="SUPFAM" id="SSF50475">
    <property type="entry name" value="FMN-binding split barrel"/>
    <property type="match status" value="1"/>
</dbReference>
<evidence type="ECO:0000259" key="6">
    <source>
        <dbReference type="SMART" id="SM00903"/>
    </source>
</evidence>
<keyword evidence="2" id="KW-0285">Flavoprotein</keyword>
<evidence type="ECO:0000313" key="8">
    <source>
        <dbReference type="Proteomes" id="UP000285523"/>
    </source>
</evidence>
<reference evidence="7 8" key="1">
    <citation type="submission" date="2018-09" db="EMBL/GenBank/DDBJ databases">
        <title>Draft genome sequence of Rhodopseudomonas palustris 2.1.18.</title>
        <authorList>
            <person name="Robertson S.L."/>
            <person name="Meyer T.E."/>
            <person name="Kyndt J.A."/>
        </authorList>
    </citation>
    <scope>NUCLEOTIDE SEQUENCE [LARGE SCALE GENOMIC DNA]</scope>
    <source>
        <strain evidence="7 8">2.1.18</strain>
    </source>
</reference>
<dbReference type="Pfam" id="PF01613">
    <property type="entry name" value="Flavin_Reduct"/>
    <property type="match status" value="1"/>
</dbReference>
<dbReference type="Proteomes" id="UP000285523">
    <property type="component" value="Unassembled WGS sequence"/>
</dbReference>
<evidence type="ECO:0000313" key="7">
    <source>
        <dbReference type="EMBL" id="RJF76359.1"/>
    </source>
</evidence>
<dbReference type="PANTHER" id="PTHR33798:SF5">
    <property type="entry name" value="FLAVIN REDUCTASE LIKE DOMAIN-CONTAINING PROTEIN"/>
    <property type="match status" value="1"/>
</dbReference>
<protein>
    <submittedName>
        <fullName evidence="7">Flavin reductase family protein</fullName>
    </submittedName>
</protein>
<dbReference type="InterPro" id="IPR002563">
    <property type="entry name" value="Flavin_Rdtase-like_dom"/>
</dbReference>
<keyword evidence="3" id="KW-0288">FMN</keyword>
<proteinExistence type="inferred from homology"/>
<dbReference type="GO" id="GO:0016646">
    <property type="term" value="F:oxidoreductase activity, acting on the CH-NH group of donors, NAD or NADP as acceptor"/>
    <property type="evidence" value="ECO:0007669"/>
    <property type="project" value="UniProtKB-ARBA"/>
</dbReference>
<evidence type="ECO:0000256" key="2">
    <source>
        <dbReference type="ARBA" id="ARBA00022630"/>
    </source>
</evidence>
<comment type="caution">
    <text evidence="7">The sequence shown here is derived from an EMBL/GenBank/DDBJ whole genome shotgun (WGS) entry which is preliminary data.</text>
</comment>